<dbReference type="Pfam" id="PF08808">
    <property type="entry name" value="RES"/>
    <property type="match status" value="1"/>
</dbReference>
<evidence type="ECO:0000313" key="3">
    <source>
        <dbReference type="EMBL" id="MFD2628134.1"/>
    </source>
</evidence>
<keyword evidence="4" id="KW-1185">Reference proteome</keyword>
<dbReference type="InterPro" id="IPR014914">
    <property type="entry name" value="RES_dom"/>
</dbReference>
<dbReference type="Proteomes" id="UP001597451">
    <property type="component" value="Unassembled WGS sequence"/>
</dbReference>
<dbReference type="InterPro" id="IPR041206">
    <property type="entry name" value="HEPN/RES_NTD1"/>
</dbReference>
<organism evidence="3 4">
    <name type="scientific">Oceanobacillus kapialis</name>
    <dbReference type="NCBI Taxonomy" id="481353"/>
    <lineage>
        <taxon>Bacteria</taxon>
        <taxon>Bacillati</taxon>
        <taxon>Bacillota</taxon>
        <taxon>Bacilli</taxon>
        <taxon>Bacillales</taxon>
        <taxon>Bacillaceae</taxon>
        <taxon>Oceanobacillus</taxon>
    </lineage>
</organism>
<protein>
    <submittedName>
        <fullName evidence="3">HEPN-associated N-terminal domain-containing protein</fullName>
    </submittedName>
</protein>
<feature type="domain" description="HEPN/RES N-terminal" evidence="2">
    <location>
        <begin position="41"/>
        <end position="173"/>
    </location>
</feature>
<proteinExistence type="predicted"/>
<dbReference type="EMBL" id="JBHUMX010000011">
    <property type="protein sequence ID" value="MFD2628134.1"/>
    <property type="molecule type" value="Genomic_DNA"/>
</dbReference>
<evidence type="ECO:0000259" key="1">
    <source>
        <dbReference type="Pfam" id="PF08808"/>
    </source>
</evidence>
<feature type="domain" description="RES" evidence="1">
    <location>
        <begin position="211"/>
        <end position="385"/>
    </location>
</feature>
<gene>
    <name evidence="3" type="ORF">ACFSUN_04985</name>
</gene>
<reference evidence="4" key="1">
    <citation type="journal article" date="2019" name="Int. J. Syst. Evol. Microbiol.">
        <title>The Global Catalogue of Microorganisms (GCM) 10K type strain sequencing project: providing services to taxonomists for standard genome sequencing and annotation.</title>
        <authorList>
            <consortium name="The Broad Institute Genomics Platform"/>
            <consortium name="The Broad Institute Genome Sequencing Center for Infectious Disease"/>
            <person name="Wu L."/>
            <person name="Ma J."/>
        </authorList>
    </citation>
    <scope>NUCLEOTIDE SEQUENCE [LARGE SCALE GENOMIC DNA]</scope>
    <source>
        <strain evidence="4">TISTR 1858</strain>
    </source>
</reference>
<evidence type="ECO:0000313" key="4">
    <source>
        <dbReference type="Proteomes" id="UP001597451"/>
    </source>
</evidence>
<comment type="caution">
    <text evidence="3">The sequence shown here is derived from an EMBL/GenBank/DDBJ whole genome shotgun (WGS) entry which is preliminary data.</text>
</comment>
<evidence type="ECO:0000259" key="2">
    <source>
        <dbReference type="Pfam" id="PF18870"/>
    </source>
</evidence>
<dbReference type="Pfam" id="PF18870">
    <property type="entry name" value="HEPN_RES_NTD1"/>
    <property type="match status" value="1"/>
</dbReference>
<accession>A0ABW5PXM3</accession>
<sequence length="399" mass="46452">MGFQKRLLDRQAEYGFTTFEFKNVCGNCINEIFIKQYIEENACSEYCDYCDFENENDGFIAADMDDVVEFIIDALKVEWGNPDDEGVGYDSREGGYLGAEIYDGWDFILEILCHEANIENEYLIRDLQDKFLDTIWCKVDPYNLPEDKELFITWQTFSEQVKHKTRYVFYKTHTKSTYVMERFNPNEVLDIIGSNVEKLGLIKKLTEQKIYRARVSDKGEYFKKAMEIGPPPKENALNSNRMSPAGIPMFYGGIDEETALLEVNFLPGENVVATIGEFKNAYSLLMLDLTSIPNVPSIFDEEDRKNRWIVKFFYSFLSDFTKPIKKDGKEHIDYVPTQIVTEYFRHIFRTKANQSIDGIIYPSSKNGKKAYVLFMDNQDFSDQPVTTKMFLSNISYVER</sequence>
<dbReference type="RefSeq" id="WP_379560824.1">
    <property type="nucleotide sequence ID" value="NZ_JBHUMX010000011.1"/>
</dbReference>
<name>A0ABW5PXM3_9BACI</name>